<evidence type="ECO:0000259" key="3">
    <source>
        <dbReference type="Pfam" id="PF08241"/>
    </source>
</evidence>
<protein>
    <submittedName>
        <fullName evidence="4">Glycine/sarcosine/dimethylglycine N-methyltransferase</fullName>
    </submittedName>
</protein>
<dbReference type="STRING" id="50429.A0A2B4REP0"/>
<dbReference type="EMBL" id="LSMT01000515">
    <property type="protein sequence ID" value="PFX16834.1"/>
    <property type="molecule type" value="Genomic_DNA"/>
</dbReference>
<feature type="domain" description="Methyltransferase type 11" evidence="3">
    <location>
        <begin position="71"/>
        <end position="169"/>
    </location>
</feature>
<reference evidence="5" key="1">
    <citation type="journal article" date="2017" name="bioRxiv">
        <title>Comparative analysis of the genomes of Stylophora pistillata and Acropora digitifera provides evidence for extensive differences between species of corals.</title>
        <authorList>
            <person name="Voolstra C.R."/>
            <person name="Li Y."/>
            <person name="Liew Y.J."/>
            <person name="Baumgarten S."/>
            <person name="Zoccola D."/>
            <person name="Flot J.-F."/>
            <person name="Tambutte S."/>
            <person name="Allemand D."/>
            <person name="Aranda M."/>
        </authorList>
    </citation>
    <scope>NUCLEOTIDE SEQUENCE [LARGE SCALE GENOMIC DNA]</scope>
</reference>
<dbReference type="InterPro" id="IPR029063">
    <property type="entry name" value="SAM-dependent_MTases_sf"/>
</dbReference>
<gene>
    <name evidence="4" type="ORF">AWC38_SpisGene18868</name>
</gene>
<dbReference type="AlphaFoldDB" id="A0A2B4REP0"/>
<dbReference type="OrthoDB" id="8300214at2759"/>
<accession>A0A2B4REP0</accession>
<dbReference type="InterPro" id="IPR050447">
    <property type="entry name" value="Erg6_SMT_methyltransf"/>
</dbReference>
<keyword evidence="4" id="KW-0489">Methyltransferase</keyword>
<dbReference type="Gene3D" id="3.40.50.150">
    <property type="entry name" value="Vaccinia Virus protein VP39"/>
    <property type="match status" value="1"/>
</dbReference>
<dbReference type="GO" id="GO:0003838">
    <property type="term" value="F:sterol 24-C-methyltransferase activity"/>
    <property type="evidence" value="ECO:0007669"/>
    <property type="project" value="TreeGrafter"/>
</dbReference>
<keyword evidence="1 4" id="KW-0808">Transferase</keyword>
<dbReference type="GO" id="GO:0005783">
    <property type="term" value="C:endoplasmic reticulum"/>
    <property type="evidence" value="ECO:0007669"/>
    <property type="project" value="TreeGrafter"/>
</dbReference>
<comment type="caution">
    <text evidence="4">The sequence shown here is derived from an EMBL/GenBank/DDBJ whole genome shotgun (WGS) entry which is preliminary data.</text>
</comment>
<comment type="similarity">
    <text evidence="2">Belongs to the class I-like SAM-binding methyltransferase superfamily. Erg6/SMT family.</text>
</comment>
<dbReference type="Proteomes" id="UP000225706">
    <property type="component" value="Unassembled WGS sequence"/>
</dbReference>
<dbReference type="PANTHER" id="PTHR44068">
    <property type="entry name" value="ZGC:194242"/>
    <property type="match status" value="1"/>
</dbReference>
<dbReference type="GO" id="GO:0032259">
    <property type="term" value="P:methylation"/>
    <property type="evidence" value="ECO:0007669"/>
    <property type="project" value="UniProtKB-KW"/>
</dbReference>
<dbReference type="SUPFAM" id="SSF53335">
    <property type="entry name" value="S-adenosyl-L-methionine-dependent methyltransferases"/>
    <property type="match status" value="1"/>
</dbReference>
<dbReference type="Pfam" id="PF08241">
    <property type="entry name" value="Methyltransf_11"/>
    <property type="match status" value="1"/>
</dbReference>
<organism evidence="4 5">
    <name type="scientific">Stylophora pistillata</name>
    <name type="common">Smooth cauliflower coral</name>
    <dbReference type="NCBI Taxonomy" id="50429"/>
    <lineage>
        <taxon>Eukaryota</taxon>
        <taxon>Metazoa</taxon>
        <taxon>Cnidaria</taxon>
        <taxon>Anthozoa</taxon>
        <taxon>Hexacorallia</taxon>
        <taxon>Scleractinia</taxon>
        <taxon>Astrocoeniina</taxon>
        <taxon>Pocilloporidae</taxon>
        <taxon>Stylophora</taxon>
    </lineage>
</organism>
<evidence type="ECO:0000256" key="1">
    <source>
        <dbReference type="ARBA" id="ARBA00022679"/>
    </source>
</evidence>
<evidence type="ECO:0000313" key="4">
    <source>
        <dbReference type="EMBL" id="PFX16834.1"/>
    </source>
</evidence>
<evidence type="ECO:0000313" key="5">
    <source>
        <dbReference type="Proteomes" id="UP000225706"/>
    </source>
</evidence>
<keyword evidence="5" id="KW-1185">Reference proteome</keyword>
<proteinExistence type="inferred from homology"/>
<evidence type="ECO:0000256" key="2">
    <source>
        <dbReference type="ARBA" id="ARBA00038188"/>
    </source>
</evidence>
<dbReference type="CDD" id="cd02440">
    <property type="entry name" value="AdoMet_MTases"/>
    <property type="match status" value="1"/>
</dbReference>
<sequence>MASSNAKEIKTMKLYSHIDRVNKELQELGYKPGDPLKVDDVNKFDQMHYYGSKAVDEAINMLGISSSHKVLDVGSGLGGPARHLAHTTNCSVTCLELQEDLHASGENLTRRCNLQDKVTHISGDFLKMDLGDGCFDFIVSWLVFLHIPDKQSLFERCFNNLKPGGKIFIEDFYQKSGVVLTEDDLRIYERDLYMSKLAEKDAYMSQVKAAGFTDVQFDDLTESYLSFVSNRHQEFCKQRERHVRVIGEDAFDSLEYFYSKTLHVFTKGITGGCRVIATKPAV</sequence>
<dbReference type="InterPro" id="IPR013216">
    <property type="entry name" value="Methyltransf_11"/>
</dbReference>
<dbReference type="PANTHER" id="PTHR44068:SF1">
    <property type="entry name" value="HYPOTHETICAL LOC100005854"/>
    <property type="match status" value="1"/>
</dbReference>
<name>A0A2B4REP0_STYPI</name>
<dbReference type="GO" id="GO:0016126">
    <property type="term" value="P:sterol biosynthetic process"/>
    <property type="evidence" value="ECO:0007669"/>
    <property type="project" value="TreeGrafter"/>
</dbReference>